<dbReference type="PIRSF" id="PIRSF000138">
    <property type="entry name" value="Al-hdrx_acd_dh"/>
    <property type="match status" value="1"/>
</dbReference>
<dbReference type="EMBL" id="CAJJDN010000060">
    <property type="protein sequence ID" value="CAD8093354.1"/>
    <property type="molecule type" value="Genomic_DNA"/>
</dbReference>
<sequence length="369" mass="40927">MATNFISLRELEQLAQMKLDSNAFQYYRSGANEEITKKQNLDAFQKIYLNPRVLRDVSKICTKTKILGHDIDLPIGLAPVAMLKLAHPLGEEVTASQAHLWKVPFTLTTLSTLSQSEVARHNKDGLRFQQLYIQKNRSLTEALVRKAEKEGFKGLVLTVDAPILGKREADEKQRFVLPPHLKLEILEELAKEANIQLQSVANNQGSGLLKFFAEQLDQTVNWNDIKWLRSITKIPIILKGIQCGEDAKLAVQHGVDAIWVSNHGGRQLDTVRATIDMLPEIVAAAAGQLEVYVDSGIRNGTDVYKCLALGAKCVFVGRPAIYSTAIGGKEGLNKMFQILQSELISTMQLMGVTSIQEIKCDGIVPKAKL</sequence>
<proteinExistence type="inferred from homology"/>
<comment type="similarity">
    <text evidence="3">Belongs to the FMN-dependent alpha-hydroxy acid dehydrogenase family.</text>
</comment>
<evidence type="ECO:0000256" key="2">
    <source>
        <dbReference type="ARBA" id="ARBA00023002"/>
    </source>
</evidence>
<feature type="domain" description="FMN hydroxy acid dehydrogenase" evidence="4">
    <location>
        <begin position="1"/>
        <end position="368"/>
    </location>
</feature>
<accession>A0A8S1P064</accession>
<comment type="caution">
    <text evidence="5">The sequence shown here is derived from an EMBL/GenBank/DDBJ whole genome shotgun (WGS) entry which is preliminary data.</text>
</comment>
<dbReference type="Proteomes" id="UP000692954">
    <property type="component" value="Unassembled WGS sequence"/>
</dbReference>
<organism evidence="5 6">
    <name type="scientific">Paramecium sonneborni</name>
    <dbReference type="NCBI Taxonomy" id="65129"/>
    <lineage>
        <taxon>Eukaryota</taxon>
        <taxon>Sar</taxon>
        <taxon>Alveolata</taxon>
        <taxon>Ciliophora</taxon>
        <taxon>Intramacronucleata</taxon>
        <taxon>Oligohymenophorea</taxon>
        <taxon>Peniculida</taxon>
        <taxon>Parameciidae</taxon>
        <taxon>Paramecium</taxon>
    </lineage>
</organism>
<dbReference type="CDD" id="cd02809">
    <property type="entry name" value="alpha_hydroxyacid_oxid_FMN"/>
    <property type="match status" value="1"/>
</dbReference>
<dbReference type="PANTHER" id="PTHR10578">
    <property type="entry name" value="S -2-HYDROXY-ACID OXIDASE-RELATED"/>
    <property type="match status" value="1"/>
</dbReference>
<keyword evidence="6" id="KW-1185">Reference proteome</keyword>
<dbReference type="InterPro" id="IPR000262">
    <property type="entry name" value="FMN-dep_DH"/>
</dbReference>
<dbReference type="InterPro" id="IPR012133">
    <property type="entry name" value="Alpha-hydoxy_acid_DH_FMN"/>
</dbReference>
<reference evidence="5" key="1">
    <citation type="submission" date="2021-01" db="EMBL/GenBank/DDBJ databases">
        <authorList>
            <consortium name="Genoscope - CEA"/>
            <person name="William W."/>
        </authorList>
    </citation>
    <scope>NUCLEOTIDE SEQUENCE</scope>
</reference>
<dbReference type="GO" id="GO:0005737">
    <property type="term" value="C:cytoplasm"/>
    <property type="evidence" value="ECO:0007669"/>
    <property type="project" value="UniProtKB-ARBA"/>
</dbReference>
<evidence type="ECO:0000259" key="4">
    <source>
        <dbReference type="PROSITE" id="PS51349"/>
    </source>
</evidence>
<evidence type="ECO:0000313" key="6">
    <source>
        <dbReference type="Proteomes" id="UP000692954"/>
    </source>
</evidence>
<dbReference type="AlphaFoldDB" id="A0A8S1P064"/>
<evidence type="ECO:0000313" key="5">
    <source>
        <dbReference type="EMBL" id="CAD8093354.1"/>
    </source>
</evidence>
<dbReference type="PROSITE" id="PS00557">
    <property type="entry name" value="FMN_HYDROXY_ACID_DH_1"/>
    <property type="match status" value="1"/>
</dbReference>
<evidence type="ECO:0000256" key="1">
    <source>
        <dbReference type="ARBA" id="ARBA00001917"/>
    </source>
</evidence>
<dbReference type="InterPro" id="IPR037396">
    <property type="entry name" value="FMN_HAD"/>
</dbReference>
<dbReference type="Pfam" id="PF01070">
    <property type="entry name" value="FMN_dh"/>
    <property type="match status" value="1"/>
</dbReference>
<dbReference type="OrthoDB" id="25826at2759"/>
<gene>
    <name evidence="5" type="ORF">PSON_ATCC_30995.1.T0600240</name>
</gene>
<dbReference type="FunFam" id="3.20.20.70:FF:000056">
    <property type="entry name" value="hydroxyacid oxidase 2"/>
    <property type="match status" value="1"/>
</dbReference>
<dbReference type="InterPro" id="IPR008259">
    <property type="entry name" value="FMN_hydac_DH_AS"/>
</dbReference>
<protein>
    <recommendedName>
        <fullName evidence="4">FMN hydroxy acid dehydrogenase domain-containing protein</fullName>
    </recommendedName>
</protein>
<dbReference type="GO" id="GO:0016491">
    <property type="term" value="F:oxidoreductase activity"/>
    <property type="evidence" value="ECO:0007669"/>
    <property type="project" value="UniProtKB-KW"/>
</dbReference>
<dbReference type="PROSITE" id="PS51349">
    <property type="entry name" value="FMN_HYDROXY_ACID_DH_2"/>
    <property type="match status" value="1"/>
</dbReference>
<evidence type="ECO:0000256" key="3">
    <source>
        <dbReference type="ARBA" id="ARBA00024042"/>
    </source>
</evidence>
<keyword evidence="2" id="KW-0560">Oxidoreductase</keyword>
<name>A0A8S1P064_9CILI</name>
<comment type="cofactor">
    <cofactor evidence="1">
        <name>FMN</name>
        <dbReference type="ChEBI" id="CHEBI:58210"/>
    </cofactor>
</comment>
<dbReference type="GO" id="GO:0010181">
    <property type="term" value="F:FMN binding"/>
    <property type="evidence" value="ECO:0007669"/>
    <property type="project" value="InterPro"/>
</dbReference>
<dbReference type="PANTHER" id="PTHR10578:SF149">
    <property type="entry name" value="2-HYDROXYACID OXIDASE 2"/>
    <property type="match status" value="1"/>
</dbReference>